<dbReference type="PROSITE" id="PS51384">
    <property type="entry name" value="FAD_FR"/>
    <property type="match status" value="1"/>
</dbReference>
<dbReference type="GO" id="GO:0005829">
    <property type="term" value="C:cytosol"/>
    <property type="evidence" value="ECO:0007669"/>
    <property type="project" value="UniProtKB-ARBA"/>
</dbReference>
<organism evidence="16">
    <name type="scientific">Menopon gallinae</name>
    <name type="common">poultry shaft louse</name>
    <dbReference type="NCBI Taxonomy" id="328185"/>
    <lineage>
        <taxon>Eukaryota</taxon>
        <taxon>Metazoa</taxon>
        <taxon>Ecdysozoa</taxon>
        <taxon>Arthropoda</taxon>
        <taxon>Hexapoda</taxon>
        <taxon>Insecta</taxon>
        <taxon>Pterygota</taxon>
        <taxon>Neoptera</taxon>
        <taxon>Paraneoptera</taxon>
        <taxon>Psocodea</taxon>
        <taxon>Troctomorpha</taxon>
        <taxon>Phthiraptera</taxon>
        <taxon>Amblycera</taxon>
        <taxon>Menoponidae</taxon>
        <taxon>Menopon</taxon>
    </lineage>
</organism>
<dbReference type="SUPFAM" id="SSF63380">
    <property type="entry name" value="Riboflavin synthase domain-like"/>
    <property type="match status" value="1"/>
</dbReference>
<feature type="binding site" evidence="13">
    <location>
        <begin position="58"/>
        <end position="61"/>
    </location>
    <ligand>
        <name>FMN</name>
        <dbReference type="ChEBI" id="CHEBI:58210"/>
    </ligand>
</feature>
<accession>A0AAW2I6N8</accession>
<keyword evidence="6 13" id="KW-0288">FMN</keyword>
<dbReference type="SUPFAM" id="SSF52218">
    <property type="entry name" value="Flavoproteins"/>
    <property type="match status" value="1"/>
</dbReference>
<keyword evidence="7 13" id="KW-0274">FAD</keyword>
<feature type="binding site" evidence="13">
    <location>
        <begin position="11"/>
        <end position="16"/>
    </location>
    <ligand>
        <name>FMN</name>
        <dbReference type="ChEBI" id="CHEBI:58210"/>
    </ligand>
</feature>
<evidence type="ECO:0000256" key="4">
    <source>
        <dbReference type="ARBA" id="ARBA00022490"/>
    </source>
</evidence>
<feature type="domain" description="FAD-binding FR-type" evidence="15">
    <location>
        <begin position="203"/>
        <end position="447"/>
    </location>
</feature>
<dbReference type="FunFam" id="3.40.50.80:FF:000032">
    <property type="entry name" value="NADPH-dependent diflavin oxidoreductase 1"/>
    <property type="match status" value="1"/>
</dbReference>
<dbReference type="GO" id="GO:0005634">
    <property type="term" value="C:nucleus"/>
    <property type="evidence" value="ECO:0007669"/>
    <property type="project" value="UniProtKB-ARBA"/>
</dbReference>
<dbReference type="Pfam" id="PF00667">
    <property type="entry name" value="FAD_binding_1"/>
    <property type="match status" value="1"/>
</dbReference>
<comment type="cofactor">
    <cofactor evidence="2 13">
        <name>FAD</name>
        <dbReference type="ChEBI" id="CHEBI:57692"/>
    </cofactor>
</comment>
<dbReference type="PRINTS" id="PR00369">
    <property type="entry name" value="FLAVODOXIN"/>
</dbReference>
<reference evidence="16" key="1">
    <citation type="journal article" date="2024" name="Gigascience">
        <title>Chromosome-level genome of the poultry shaft louse Menopon gallinae provides insight into the host-switching and adaptive evolution of parasitic lice.</title>
        <authorList>
            <person name="Xu Y."/>
            <person name="Ma L."/>
            <person name="Liu S."/>
            <person name="Liang Y."/>
            <person name="Liu Q."/>
            <person name="He Z."/>
            <person name="Tian L."/>
            <person name="Duan Y."/>
            <person name="Cai W."/>
            <person name="Li H."/>
            <person name="Song F."/>
        </authorList>
    </citation>
    <scope>NUCLEOTIDE SEQUENCE</scope>
    <source>
        <strain evidence="16">Cailab_2023a</strain>
    </source>
</reference>
<dbReference type="AlphaFoldDB" id="A0AAW2I6N8"/>
<dbReference type="SUPFAM" id="SSF52343">
    <property type="entry name" value="Ferredoxin reductase-like, C-terminal NADP-linked domain"/>
    <property type="match status" value="1"/>
</dbReference>
<evidence type="ECO:0000256" key="11">
    <source>
        <dbReference type="ARBA" id="ARBA00059862"/>
    </source>
</evidence>
<comment type="similarity">
    <text evidence="13">Belongs to the NADPH-dependent diflavin oxidoreductase NDOR1 family.</text>
</comment>
<dbReference type="PROSITE" id="PS50902">
    <property type="entry name" value="FLAVODOXIN_LIKE"/>
    <property type="match status" value="1"/>
</dbReference>
<dbReference type="InterPro" id="IPR001094">
    <property type="entry name" value="Flavdoxin-like"/>
</dbReference>
<evidence type="ECO:0000256" key="12">
    <source>
        <dbReference type="ARBA" id="ARBA00063044"/>
    </source>
</evidence>
<evidence type="ECO:0000313" key="16">
    <source>
        <dbReference type="EMBL" id="KAL0277496.1"/>
    </source>
</evidence>
<dbReference type="PRINTS" id="PR00371">
    <property type="entry name" value="FPNCR"/>
</dbReference>
<proteinExistence type="inferred from homology"/>
<comment type="similarity">
    <text evidence="13">In the C-terminal section; belongs to the flavoprotein pyridine nucleotide cytochrome reductase family.</text>
</comment>
<evidence type="ECO:0000256" key="5">
    <source>
        <dbReference type="ARBA" id="ARBA00022630"/>
    </source>
</evidence>
<comment type="subunit">
    <text evidence="12">Interacts with CIAPIN1; as part of the cytosolic iron-sulfur (Fe-S) protein assembly (CIA) machinery. Interacts with DCPS.</text>
</comment>
<feature type="domain" description="Flavodoxin-like" evidence="14">
    <location>
        <begin position="5"/>
        <end position="149"/>
    </location>
</feature>
<gene>
    <name evidence="16" type="ORF">PYX00_004752</name>
</gene>
<dbReference type="HAMAP" id="MF_03178">
    <property type="entry name" value="NDOR1"/>
    <property type="match status" value="1"/>
</dbReference>
<evidence type="ECO:0000256" key="2">
    <source>
        <dbReference type="ARBA" id="ARBA00001974"/>
    </source>
</evidence>
<comment type="caution">
    <text evidence="13">Lacks conserved residue(s) required for the propagation of feature annotation.</text>
</comment>
<dbReference type="InterPro" id="IPR039261">
    <property type="entry name" value="FNR_nucleotide-bd"/>
</dbReference>
<keyword evidence="4 13" id="KW-0963">Cytoplasm</keyword>
<dbReference type="Gene3D" id="1.20.990.10">
    <property type="entry name" value="NADPH-cytochrome p450 Reductase, Chain A, domain 3"/>
    <property type="match status" value="1"/>
</dbReference>
<comment type="catalytic activity">
    <reaction evidence="10">
        <text>2 oxidized [2Fe-2S]-[protein] + NADPH = 2 reduced [2Fe-2S]-[protein] + NADP(+) + H(+)</text>
        <dbReference type="Rhea" id="RHEA:67716"/>
        <dbReference type="Rhea" id="RHEA-COMP:17327"/>
        <dbReference type="Rhea" id="RHEA-COMP:17328"/>
        <dbReference type="ChEBI" id="CHEBI:15378"/>
        <dbReference type="ChEBI" id="CHEBI:33737"/>
        <dbReference type="ChEBI" id="CHEBI:33738"/>
        <dbReference type="ChEBI" id="CHEBI:57783"/>
        <dbReference type="ChEBI" id="CHEBI:58349"/>
    </reaction>
    <physiologicalReaction direction="left-to-right" evidence="10">
        <dbReference type="Rhea" id="RHEA:67717"/>
    </physiologicalReaction>
</comment>
<dbReference type="PANTHER" id="PTHR19384:SF10">
    <property type="entry name" value="NADPH-DEPENDENT DIFLAVIN OXIDOREDUCTASE 1"/>
    <property type="match status" value="1"/>
</dbReference>
<dbReference type="EMBL" id="JARGDH010000002">
    <property type="protein sequence ID" value="KAL0277496.1"/>
    <property type="molecule type" value="Genomic_DNA"/>
</dbReference>
<evidence type="ECO:0000259" key="14">
    <source>
        <dbReference type="PROSITE" id="PS50902"/>
    </source>
</evidence>
<evidence type="ECO:0000256" key="6">
    <source>
        <dbReference type="ARBA" id="ARBA00022643"/>
    </source>
</evidence>
<comment type="cofactor">
    <cofactor evidence="1 13">
        <name>FMN</name>
        <dbReference type="ChEBI" id="CHEBI:58210"/>
    </cofactor>
</comment>
<keyword evidence="5 13" id="KW-0285">Flavoprotein</keyword>
<dbReference type="InterPro" id="IPR029039">
    <property type="entry name" value="Flavoprotein-like_sf"/>
</dbReference>
<dbReference type="GO" id="GO:0010181">
    <property type="term" value="F:FMN binding"/>
    <property type="evidence" value="ECO:0007669"/>
    <property type="project" value="UniProtKB-UniRule"/>
</dbReference>
<comment type="similarity">
    <text evidence="13">In the N-terminal section; belongs to the flavodoxin family.</text>
</comment>
<dbReference type="GO" id="GO:0050661">
    <property type="term" value="F:NADP binding"/>
    <property type="evidence" value="ECO:0007669"/>
    <property type="project" value="UniProtKB-UniRule"/>
</dbReference>
<sequence length="600" mass="68931">MERRFLTLYGSQTGNAQDFAERIWREGKRFNLNGPVICMDDYSVQNLIYEPFVIFVCSTTGQGEEPDNMKQFWRFLLRKNLPHNSLQNMKFAVLGLGDSSYVKFNFVAKRLTRRLCDLGGTQLIDLGLADEQHDLGADAVVDPWIEKLWAAVGKLYNITTNVDVESTVPRARWHVEKIGSRNTENSENSYILPERSKKKYSQTNPSVLHVMSNTRVTHKDHYQDVRLIEFRIPRDLVYQPGDVLMLVPQNSCEKVDELFKVLNNGRAAGQELHKTDLIKVSAKDTDMPVPEALSEPLLLWDCARKYWDLNAIPRRYTFTILGHLTTSELEKEKLFEFSKAEGQEELYNYCNRPRRNILEVLQDFPHATRNITLEFLFEIFVPIRARAFSIASSPTLHRDEIHVLLAVIQYKTKLQKLRFGLCSRFLAESQPGVKVFGWIRKGSFKFPPPGTPVIMIGPGTGVAPFRSYINEMVAIGKASSDNLILFFGCRYKDADFHHAHEWLKLQNENKLTLFTAFSRDQENKVYVQHLIVENGLLVWELLSKRNAFIFIAGSSKNMPQGVRDAFYKVAQVHGGLDDVSAEKYLQGLERSGKYQTETWS</sequence>
<evidence type="ECO:0000256" key="1">
    <source>
        <dbReference type="ARBA" id="ARBA00001917"/>
    </source>
</evidence>
<protein>
    <recommendedName>
        <fullName evidence="13">NADPH-dependent diflavin oxidoreductase 1</fullName>
        <ecNumber evidence="13">1.18.1.-</ecNumber>
    </recommendedName>
    <alternativeName>
        <fullName evidence="13">NADPH-dependent FMN and FAD-containing oxidoreductase</fullName>
    </alternativeName>
</protein>
<dbReference type="InterPro" id="IPR001433">
    <property type="entry name" value="OxRdtase_FAD/NAD-bd"/>
</dbReference>
<comment type="subcellular location">
    <subcellularLocation>
        <location evidence="3 13">Cytoplasm</location>
    </subcellularLocation>
</comment>
<dbReference type="InterPro" id="IPR017938">
    <property type="entry name" value="Riboflavin_synthase-like_b-brl"/>
</dbReference>
<evidence type="ECO:0000256" key="3">
    <source>
        <dbReference type="ARBA" id="ARBA00004496"/>
    </source>
</evidence>
<feature type="binding site" evidence="13">
    <location>
        <begin position="420"/>
        <end position="423"/>
    </location>
    <ligand>
        <name>FAD</name>
        <dbReference type="ChEBI" id="CHEBI:57692"/>
    </ligand>
</feature>
<dbReference type="Pfam" id="PF00175">
    <property type="entry name" value="NAD_binding_1"/>
    <property type="match status" value="1"/>
</dbReference>
<evidence type="ECO:0000256" key="13">
    <source>
        <dbReference type="HAMAP-Rule" id="MF_03178"/>
    </source>
</evidence>
<dbReference type="Pfam" id="PF00258">
    <property type="entry name" value="Flavodoxin_1"/>
    <property type="match status" value="1"/>
</dbReference>
<evidence type="ECO:0000256" key="9">
    <source>
        <dbReference type="ARBA" id="ARBA00023002"/>
    </source>
</evidence>
<feature type="binding site" evidence="13">
    <location>
        <position position="460"/>
    </location>
    <ligand>
        <name>NADP(+)</name>
        <dbReference type="ChEBI" id="CHEBI:58349"/>
    </ligand>
</feature>
<evidence type="ECO:0000256" key="7">
    <source>
        <dbReference type="ARBA" id="ARBA00022827"/>
    </source>
</evidence>
<dbReference type="Gene3D" id="2.40.30.10">
    <property type="entry name" value="Translation factors"/>
    <property type="match status" value="1"/>
</dbReference>
<feature type="binding site" evidence="13">
    <location>
        <begin position="524"/>
        <end position="528"/>
    </location>
    <ligand>
        <name>NADP(+)</name>
        <dbReference type="ChEBI" id="CHEBI:58349"/>
    </ligand>
</feature>
<dbReference type="GO" id="GO:0160246">
    <property type="term" value="F:NADPH-iron-sulfur [2Fe-2S] protein oxidoreductase activity"/>
    <property type="evidence" value="ECO:0007669"/>
    <property type="project" value="InterPro"/>
</dbReference>
<evidence type="ECO:0000256" key="8">
    <source>
        <dbReference type="ARBA" id="ARBA00022857"/>
    </source>
</evidence>
<evidence type="ECO:0000259" key="15">
    <source>
        <dbReference type="PROSITE" id="PS51384"/>
    </source>
</evidence>
<dbReference type="InterPro" id="IPR001709">
    <property type="entry name" value="Flavoprot_Pyr_Nucl_cyt_Rdtase"/>
</dbReference>
<feature type="binding site" evidence="13">
    <location>
        <begin position="386"/>
        <end position="389"/>
    </location>
    <ligand>
        <name>FAD</name>
        <dbReference type="ChEBI" id="CHEBI:57692"/>
    </ligand>
</feature>
<feature type="binding site" evidence="13">
    <location>
        <begin position="518"/>
        <end position="519"/>
    </location>
    <ligand>
        <name>NADP(+)</name>
        <dbReference type="ChEBI" id="CHEBI:58349"/>
    </ligand>
</feature>
<dbReference type="InterPro" id="IPR017927">
    <property type="entry name" value="FAD-bd_FR_type"/>
</dbReference>
<keyword evidence="8 13" id="KW-0521">NADP</keyword>
<dbReference type="InterPro" id="IPR028879">
    <property type="entry name" value="NDOR1"/>
</dbReference>
<comment type="function">
    <text evidence="11">NADPH-dependent reductase which is a central component of the cytosolic iron-sulfur (Fe-S) protein assembly (CIA) machinery. Transfers electrons from NADPH via its FAD and FMN prosthetic groups to the [2Fe-2S] cluster of CIAPIN1, another key component of the CIA machinery. In turn, this reduced cluster provides electrons for assembly of cytosolic iron-sulfur cluster proteins. It can also reduce the [2Fe-2S] cluster of CISD1 and activate this protein implicated in Fe/S cluster repair. In vitro can fully activate methionine synthase/MTR in the presence of soluble cytochrome b5/CYB5A.</text>
</comment>
<dbReference type="GO" id="GO:0050660">
    <property type="term" value="F:flavin adenine dinucleotide binding"/>
    <property type="evidence" value="ECO:0007669"/>
    <property type="project" value="UniProtKB-UniRule"/>
</dbReference>
<feature type="binding site" evidence="13">
    <location>
        <begin position="96"/>
        <end position="105"/>
    </location>
    <ligand>
        <name>FMN</name>
        <dbReference type="ChEBI" id="CHEBI:58210"/>
    </ligand>
</feature>
<dbReference type="Gene3D" id="3.40.50.360">
    <property type="match status" value="1"/>
</dbReference>
<evidence type="ECO:0000256" key="10">
    <source>
        <dbReference type="ARBA" id="ARBA00052174"/>
    </source>
</evidence>
<feature type="binding site" evidence="13">
    <location>
        <position position="131"/>
    </location>
    <ligand>
        <name>FMN</name>
        <dbReference type="ChEBI" id="CHEBI:58210"/>
    </ligand>
</feature>
<keyword evidence="9 13" id="KW-0560">Oxidoreductase</keyword>
<dbReference type="EC" id="1.18.1.-" evidence="13"/>
<dbReference type="GO" id="GO:0016226">
    <property type="term" value="P:iron-sulfur cluster assembly"/>
    <property type="evidence" value="ECO:0007669"/>
    <property type="project" value="UniProtKB-UniRule"/>
</dbReference>
<comment type="caution">
    <text evidence="16">The sequence shown here is derived from an EMBL/GenBank/DDBJ whole genome shotgun (WGS) entry which is preliminary data.</text>
</comment>
<comment type="function">
    <text evidence="13">NADPH-dependent reductase which is a central component of the cytosolic iron-sulfur (Fe-S) protein assembly (CIA) machinery. Transfers electrons from NADPH via its FAD and FMN prosthetic groups to the [2Fe-2S] cluster of the anamorsin/DRE2 homolog, another key component of the CIA machinery. In turn, this reduced cluster provides electrons for assembly of cytosolic iron-sulfur cluster proteins.</text>
</comment>
<dbReference type="InterPro" id="IPR003097">
    <property type="entry name" value="CysJ-like_FAD-binding"/>
</dbReference>
<dbReference type="FunFam" id="3.40.50.360:FF:000015">
    <property type="entry name" value="NADPH-dependent diflavin oxidoreductase 1"/>
    <property type="match status" value="1"/>
</dbReference>
<dbReference type="InterPro" id="IPR008254">
    <property type="entry name" value="Flavodoxin/NO_synth"/>
</dbReference>
<dbReference type="Gene3D" id="3.40.50.80">
    <property type="entry name" value="Nucleotide-binding domain of ferredoxin-NADP reductase (FNR) module"/>
    <property type="match status" value="1"/>
</dbReference>
<dbReference type="GO" id="GO:0016651">
    <property type="term" value="F:oxidoreductase activity, acting on NAD(P)H"/>
    <property type="evidence" value="ECO:0007669"/>
    <property type="project" value="UniProtKB-UniRule"/>
</dbReference>
<feature type="binding site" evidence="13">
    <location>
        <position position="354"/>
    </location>
    <ligand>
        <name>FAD</name>
        <dbReference type="ChEBI" id="CHEBI:57692"/>
    </ligand>
</feature>
<dbReference type="PANTHER" id="PTHR19384">
    <property type="entry name" value="NITRIC OXIDE SYNTHASE-RELATED"/>
    <property type="match status" value="1"/>
</dbReference>
<dbReference type="InterPro" id="IPR023173">
    <property type="entry name" value="NADPH_Cyt_P450_Rdtase_alpha"/>
</dbReference>
<name>A0AAW2I6N8_9NEOP</name>
<feature type="binding site" evidence="13">
    <location>
        <position position="599"/>
    </location>
    <ligand>
        <name>FAD</name>
        <dbReference type="ChEBI" id="CHEBI:57692"/>
    </ligand>
</feature>
<dbReference type="FunFam" id="1.20.990.10:FF:000008">
    <property type="entry name" value="NADPH-dependent diflavin oxidoreductase 1"/>
    <property type="match status" value="1"/>
</dbReference>